<evidence type="ECO:0000313" key="8">
    <source>
        <dbReference type="EMBL" id="MRD47002.1"/>
    </source>
</evidence>
<keyword evidence="6" id="KW-0812">Transmembrane</keyword>
<keyword evidence="6" id="KW-0472">Membrane</keyword>
<organism evidence="8 9">
    <name type="scientific">Caenimonas koreensis DSM 17982</name>
    <dbReference type="NCBI Taxonomy" id="1121255"/>
    <lineage>
        <taxon>Bacteria</taxon>
        <taxon>Pseudomonadati</taxon>
        <taxon>Pseudomonadota</taxon>
        <taxon>Betaproteobacteria</taxon>
        <taxon>Burkholderiales</taxon>
        <taxon>Comamonadaceae</taxon>
        <taxon>Caenimonas</taxon>
    </lineage>
</organism>
<feature type="domain" description="Cytochrome c-type biogenesis protein H TPR" evidence="7">
    <location>
        <begin position="133"/>
        <end position="263"/>
    </location>
</feature>
<dbReference type="SUPFAM" id="SSF48452">
    <property type="entry name" value="TPR-like"/>
    <property type="match status" value="1"/>
</dbReference>
<dbReference type="Pfam" id="PF23914">
    <property type="entry name" value="TPR_CcmH_CycH"/>
    <property type="match status" value="1"/>
</dbReference>
<accession>A0A844B137</accession>
<comment type="caution">
    <text evidence="8">The sequence shown here is derived from an EMBL/GenBank/DDBJ whole genome shotgun (WGS) entry which is preliminary data.</text>
</comment>
<sequence length="317" mass="32261">MNDELLNLRRGIQQLDELHQAGMLSADGHGSARAELEKAIVALVLAKPAPAVDANTAAPSDQPPSAPLAGTPAPTPAPDGKGASRGLLIGIALFAFAAGGAGYWWAAAPNASSGSQSTPVAASAAAGGPTAPHPLGNDAMASMVQALADRLKAQPADAEGWAMLARSYANLGRHGDALAAYAKAVALRKDDAALLADYADELALQQGRRLAGEPMSWVKQALAVDPNQPKALLLAGTEAFDRQDYALAITHWTRVVQFGPPESELVKQARAGLDDARRQSGQPAVVADGSAAAAPKGPLTTALSTAGFASAARPAKQ</sequence>
<dbReference type="InterPro" id="IPR019734">
    <property type="entry name" value="TPR_rpt"/>
</dbReference>
<dbReference type="SMART" id="SM00028">
    <property type="entry name" value="TPR"/>
    <property type="match status" value="2"/>
</dbReference>
<dbReference type="RefSeq" id="WP_153584347.1">
    <property type="nucleotide sequence ID" value="NZ_WJBU01000006.1"/>
</dbReference>
<dbReference type="GO" id="GO:0017004">
    <property type="term" value="P:cytochrome complex assembly"/>
    <property type="evidence" value="ECO:0007669"/>
    <property type="project" value="UniProtKB-KW"/>
</dbReference>
<name>A0A844B137_9BURK</name>
<reference evidence="8 9" key="1">
    <citation type="submission" date="2019-11" db="EMBL/GenBank/DDBJ databases">
        <title>Caenimonas koreensis gen. nov., sp. nov., isolated from activated sludge.</title>
        <authorList>
            <person name="Seung H.R."/>
        </authorList>
    </citation>
    <scope>NUCLEOTIDE SEQUENCE [LARGE SCALE GENOMIC DNA]</scope>
    <source>
        <strain evidence="8 9">EMB320</strain>
    </source>
</reference>
<evidence type="ECO:0000256" key="5">
    <source>
        <dbReference type="SAM" id="MobiDB-lite"/>
    </source>
</evidence>
<keyword evidence="6" id="KW-1133">Transmembrane helix</keyword>
<evidence type="ECO:0000256" key="3">
    <source>
        <dbReference type="ARBA" id="ARBA00022803"/>
    </source>
</evidence>
<keyword evidence="9" id="KW-1185">Reference proteome</keyword>
<keyword evidence="2" id="KW-0201">Cytochrome c-type biogenesis</keyword>
<dbReference type="PANTHER" id="PTHR47870">
    <property type="entry name" value="CYTOCHROME C-TYPE BIOGENESIS PROTEIN CCMH"/>
    <property type="match status" value="1"/>
</dbReference>
<feature type="compositionally biased region" description="Low complexity" evidence="5">
    <location>
        <begin position="284"/>
        <end position="294"/>
    </location>
</feature>
<feature type="repeat" description="TPR" evidence="4">
    <location>
        <begin position="158"/>
        <end position="191"/>
    </location>
</feature>
<feature type="region of interest" description="Disordered" evidence="5">
    <location>
        <begin position="276"/>
        <end position="298"/>
    </location>
</feature>
<gene>
    <name evidence="8" type="ORF">GHT07_06915</name>
</gene>
<evidence type="ECO:0000256" key="6">
    <source>
        <dbReference type="SAM" id="Phobius"/>
    </source>
</evidence>
<evidence type="ECO:0000256" key="1">
    <source>
        <dbReference type="ARBA" id="ARBA00022737"/>
    </source>
</evidence>
<feature type="region of interest" description="Disordered" evidence="5">
    <location>
        <begin position="53"/>
        <end position="81"/>
    </location>
</feature>
<dbReference type="EMBL" id="WJBU01000006">
    <property type="protein sequence ID" value="MRD47002.1"/>
    <property type="molecule type" value="Genomic_DNA"/>
</dbReference>
<dbReference type="InterPro" id="IPR056413">
    <property type="entry name" value="TPR_CcmH_CycH"/>
</dbReference>
<dbReference type="InterPro" id="IPR051263">
    <property type="entry name" value="C-type_cytochrome_biogenesis"/>
</dbReference>
<dbReference type="PROSITE" id="PS50005">
    <property type="entry name" value="TPR"/>
    <property type="match status" value="1"/>
</dbReference>
<dbReference type="PANTHER" id="PTHR47870:SF1">
    <property type="entry name" value="CYTOCHROME C-TYPE BIOGENESIS PROTEIN CCMH"/>
    <property type="match status" value="1"/>
</dbReference>
<feature type="transmembrane region" description="Helical" evidence="6">
    <location>
        <begin position="87"/>
        <end position="106"/>
    </location>
</feature>
<dbReference type="Gene3D" id="1.25.40.10">
    <property type="entry name" value="Tetratricopeptide repeat domain"/>
    <property type="match status" value="1"/>
</dbReference>
<evidence type="ECO:0000256" key="2">
    <source>
        <dbReference type="ARBA" id="ARBA00022748"/>
    </source>
</evidence>
<keyword evidence="1" id="KW-0677">Repeat</keyword>
<evidence type="ECO:0000259" key="7">
    <source>
        <dbReference type="Pfam" id="PF23914"/>
    </source>
</evidence>
<keyword evidence="3 4" id="KW-0802">TPR repeat</keyword>
<protein>
    <submittedName>
        <fullName evidence="8">Tetratricopeptide repeat protein</fullName>
    </submittedName>
</protein>
<evidence type="ECO:0000313" key="9">
    <source>
        <dbReference type="Proteomes" id="UP000487350"/>
    </source>
</evidence>
<dbReference type="InterPro" id="IPR011990">
    <property type="entry name" value="TPR-like_helical_dom_sf"/>
</dbReference>
<proteinExistence type="predicted"/>
<dbReference type="AlphaFoldDB" id="A0A844B137"/>
<dbReference type="Proteomes" id="UP000487350">
    <property type="component" value="Unassembled WGS sequence"/>
</dbReference>
<evidence type="ECO:0000256" key="4">
    <source>
        <dbReference type="PROSITE-ProRule" id="PRU00339"/>
    </source>
</evidence>
<dbReference type="OrthoDB" id="9776053at2"/>